<dbReference type="InterPro" id="IPR029058">
    <property type="entry name" value="AB_hydrolase_fold"/>
</dbReference>
<dbReference type="GO" id="GO:0006629">
    <property type="term" value="P:lipid metabolic process"/>
    <property type="evidence" value="ECO:0007669"/>
    <property type="project" value="InterPro"/>
</dbReference>
<dbReference type="AlphaFoldDB" id="A0A7S1ZFL8"/>
<name>A0A7S1ZFL8_9STRA</name>
<dbReference type="PANTHER" id="PTHR45856:SF11">
    <property type="entry name" value="FUNGAL LIPASE-LIKE DOMAIN-CONTAINING PROTEIN"/>
    <property type="match status" value="1"/>
</dbReference>
<proteinExistence type="predicted"/>
<dbReference type="SUPFAM" id="SSF53474">
    <property type="entry name" value="alpha/beta-Hydrolases"/>
    <property type="match status" value="1"/>
</dbReference>
<reference evidence="2" key="1">
    <citation type="submission" date="2021-01" db="EMBL/GenBank/DDBJ databases">
        <authorList>
            <person name="Corre E."/>
            <person name="Pelletier E."/>
            <person name="Niang G."/>
            <person name="Scheremetjew M."/>
            <person name="Finn R."/>
            <person name="Kale V."/>
            <person name="Holt S."/>
            <person name="Cochrane G."/>
            <person name="Meng A."/>
            <person name="Brown T."/>
            <person name="Cohen L."/>
        </authorList>
    </citation>
    <scope>NUCLEOTIDE SEQUENCE</scope>
    <source>
        <strain evidence="2">Pop2</strain>
    </source>
</reference>
<organism evidence="2">
    <name type="scientific">Ditylum brightwellii</name>
    <dbReference type="NCBI Taxonomy" id="49249"/>
    <lineage>
        <taxon>Eukaryota</taxon>
        <taxon>Sar</taxon>
        <taxon>Stramenopiles</taxon>
        <taxon>Ochrophyta</taxon>
        <taxon>Bacillariophyta</taxon>
        <taxon>Mediophyceae</taxon>
        <taxon>Lithodesmiophycidae</taxon>
        <taxon>Lithodesmiales</taxon>
        <taxon>Lithodesmiaceae</taxon>
        <taxon>Ditylum</taxon>
    </lineage>
</organism>
<sequence length="410" mass="46374">MMLMPCLKVSWPFNIIFFTSRSKYIHRKFRLLHAHFLHAFSVADLIYIMADLGKAKKDDAKVGAMTDSGFLDTLPKTSKEVVQWAVKNKEVMGNADNSKSYLEDILARDQKQASADATLEVFDDDFAYADEDSEVVYGIGKNPDMKRITVVFRGSTTSADWEHNCKCSSEELEEGFMELLEGIPSVNAELASEFKDVRLHTGFSKYLFKNCGKNAEGVECEKPKFHQIVDHVRRLLEENPDYELWFTGHSLGGALAVLAASAAALLDDIKTTVKLVSFAAPQVGKENYVKIMDRLESTKALIHIRVTNCDDLVPQLNGVIGYEHFGLHLNLYKNRHALSYDQGGMSRPWFWNALNRHSMTTHNARLTLAKSDLEKYDIDTVCAKIREEKTRNIDESPSSFGIVCSYMSWK</sequence>
<dbReference type="PANTHER" id="PTHR45856">
    <property type="entry name" value="ALPHA/BETA-HYDROLASES SUPERFAMILY PROTEIN"/>
    <property type="match status" value="1"/>
</dbReference>
<dbReference type="InterPro" id="IPR002921">
    <property type="entry name" value="Fungal_lipase-type"/>
</dbReference>
<evidence type="ECO:0000259" key="1">
    <source>
        <dbReference type="Pfam" id="PF01764"/>
    </source>
</evidence>
<feature type="domain" description="Fungal lipase-type" evidence="1">
    <location>
        <begin position="150"/>
        <end position="317"/>
    </location>
</feature>
<dbReference type="EMBL" id="HBGN01023256">
    <property type="protein sequence ID" value="CAD9337585.1"/>
    <property type="molecule type" value="Transcribed_RNA"/>
</dbReference>
<accession>A0A7S1ZFL8</accession>
<dbReference type="Gene3D" id="3.40.50.1820">
    <property type="entry name" value="alpha/beta hydrolase"/>
    <property type="match status" value="1"/>
</dbReference>
<protein>
    <recommendedName>
        <fullName evidence="1">Fungal lipase-type domain-containing protein</fullName>
    </recommendedName>
</protein>
<evidence type="ECO:0000313" key="2">
    <source>
        <dbReference type="EMBL" id="CAD9337585.1"/>
    </source>
</evidence>
<gene>
    <name evidence="2" type="ORF">DBRI1063_LOCUS14852</name>
</gene>
<dbReference type="Pfam" id="PF01764">
    <property type="entry name" value="Lipase_3"/>
    <property type="match status" value="1"/>
</dbReference>
<dbReference type="CDD" id="cd00519">
    <property type="entry name" value="Lipase_3"/>
    <property type="match status" value="1"/>
</dbReference>
<dbReference type="InterPro" id="IPR051218">
    <property type="entry name" value="Sec_MonoDiacylglyc_Lipase"/>
</dbReference>